<evidence type="ECO:0000256" key="3">
    <source>
        <dbReference type="ARBA" id="ARBA00022833"/>
    </source>
</evidence>
<protein>
    <submittedName>
        <fullName evidence="7">NADPH2:quinone reductase</fullName>
    </submittedName>
</protein>
<dbReference type="InterPro" id="IPR036291">
    <property type="entry name" value="NAD(P)-bd_dom_sf"/>
</dbReference>
<keyword evidence="8" id="KW-1185">Reference proteome</keyword>
<dbReference type="RefSeq" id="WP_106539162.1">
    <property type="nucleotide sequence ID" value="NZ_PYGE01000019.1"/>
</dbReference>
<dbReference type="InterPro" id="IPR020843">
    <property type="entry name" value="ER"/>
</dbReference>
<dbReference type="Gene3D" id="3.90.180.10">
    <property type="entry name" value="Medium-chain alcohol dehydrogenases, catalytic domain"/>
    <property type="match status" value="1"/>
</dbReference>
<dbReference type="AlphaFoldDB" id="A0A2P8DNA5"/>
<sequence length="334" mass="34771">MKAAVIDRPGTVDVRDVPAPRPERGEVVVRVGAAGICGTDLHIAAGEFPPSPYPIVPGHEFAGTVTELGDDVTTGIAVGDRVAVDPSLFCGYCRQCRRGRGNLCENWGATGDTVDGAFAEYVTVPAANCYRLPDQLSFAQGALVEPVSCAVHGVHRLGVDAGERILVVGAGTMGLILTQLLAAGGARVSVVDLAEAKLPLAEKLGAAEVATGVDELPARAFDAAVDVTGAPPAIEDAFRSLDRGGRLQIFGVAAEDARVTLSPFRIYNDEITVVGSMAVLHSYGDALDLVAAGVVRTEPLVSHTFALDEFTDALEMMRSGRTIKAQVVRTDGPA</sequence>
<dbReference type="Pfam" id="PF00107">
    <property type="entry name" value="ADH_zinc_N"/>
    <property type="match status" value="1"/>
</dbReference>
<comment type="similarity">
    <text evidence="5">Belongs to the zinc-containing alcohol dehydrogenase family.</text>
</comment>
<keyword evidence="3 5" id="KW-0862">Zinc</keyword>
<dbReference type="SUPFAM" id="SSF51735">
    <property type="entry name" value="NAD(P)-binding Rossmann-fold domains"/>
    <property type="match status" value="1"/>
</dbReference>
<dbReference type="PANTHER" id="PTHR43401">
    <property type="entry name" value="L-THREONINE 3-DEHYDROGENASE"/>
    <property type="match status" value="1"/>
</dbReference>
<reference evidence="7 8" key="1">
    <citation type="submission" date="2018-03" db="EMBL/GenBank/DDBJ databases">
        <title>Genomic Encyclopedia of Archaeal and Bacterial Type Strains, Phase II (KMG-II): from individual species to whole genera.</title>
        <authorList>
            <person name="Goeker M."/>
        </authorList>
    </citation>
    <scope>NUCLEOTIDE SEQUENCE [LARGE SCALE GENOMIC DNA]</scope>
    <source>
        <strain evidence="7 8">DSM 45211</strain>
    </source>
</reference>
<dbReference type="InterPro" id="IPR013154">
    <property type="entry name" value="ADH-like_N"/>
</dbReference>
<feature type="domain" description="Enoyl reductase (ER)" evidence="6">
    <location>
        <begin position="7"/>
        <end position="327"/>
    </location>
</feature>
<dbReference type="CDD" id="cd08234">
    <property type="entry name" value="threonine_DH_like"/>
    <property type="match status" value="1"/>
</dbReference>
<keyword evidence="4" id="KW-0560">Oxidoreductase</keyword>
<dbReference type="EMBL" id="PYGE01000019">
    <property type="protein sequence ID" value="PSK98680.1"/>
    <property type="molecule type" value="Genomic_DNA"/>
</dbReference>
<comment type="caution">
    <text evidence="7">The sequence shown here is derived from an EMBL/GenBank/DDBJ whole genome shotgun (WGS) entry which is preliminary data.</text>
</comment>
<dbReference type="InterPro" id="IPR002328">
    <property type="entry name" value="ADH_Zn_CS"/>
</dbReference>
<dbReference type="Gene3D" id="3.40.50.720">
    <property type="entry name" value="NAD(P)-binding Rossmann-like Domain"/>
    <property type="match status" value="1"/>
</dbReference>
<evidence type="ECO:0000256" key="2">
    <source>
        <dbReference type="ARBA" id="ARBA00022723"/>
    </source>
</evidence>
<dbReference type="InterPro" id="IPR013149">
    <property type="entry name" value="ADH-like_C"/>
</dbReference>
<proteinExistence type="inferred from homology"/>
<dbReference type="GO" id="GO:0008270">
    <property type="term" value="F:zinc ion binding"/>
    <property type="evidence" value="ECO:0007669"/>
    <property type="project" value="InterPro"/>
</dbReference>
<evidence type="ECO:0000256" key="1">
    <source>
        <dbReference type="ARBA" id="ARBA00001947"/>
    </source>
</evidence>
<keyword evidence="2 5" id="KW-0479">Metal-binding</keyword>
<organism evidence="7 8">
    <name type="scientific">Haloactinopolyspora alba</name>
    <dbReference type="NCBI Taxonomy" id="648780"/>
    <lineage>
        <taxon>Bacteria</taxon>
        <taxon>Bacillati</taxon>
        <taxon>Actinomycetota</taxon>
        <taxon>Actinomycetes</taxon>
        <taxon>Jiangellales</taxon>
        <taxon>Jiangellaceae</taxon>
        <taxon>Haloactinopolyspora</taxon>
    </lineage>
</organism>
<dbReference type="Proteomes" id="UP000243528">
    <property type="component" value="Unassembled WGS sequence"/>
</dbReference>
<accession>A0A2P8DNA5</accession>
<evidence type="ECO:0000313" key="8">
    <source>
        <dbReference type="Proteomes" id="UP000243528"/>
    </source>
</evidence>
<evidence type="ECO:0000256" key="5">
    <source>
        <dbReference type="RuleBase" id="RU361277"/>
    </source>
</evidence>
<evidence type="ECO:0000256" key="4">
    <source>
        <dbReference type="ARBA" id="ARBA00023002"/>
    </source>
</evidence>
<dbReference type="PROSITE" id="PS00059">
    <property type="entry name" value="ADH_ZINC"/>
    <property type="match status" value="1"/>
</dbReference>
<dbReference type="PANTHER" id="PTHR43401:SF5">
    <property type="entry name" value="ALCOHOL DEHYDROGENASE-RELATED"/>
    <property type="match status" value="1"/>
</dbReference>
<dbReference type="OrthoDB" id="3987021at2"/>
<evidence type="ECO:0000259" key="6">
    <source>
        <dbReference type="SMART" id="SM00829"/>
    </source>
</evidence>
<dbReference type="GO" id="GO:0016491">
    <property type="term" value="F:oxidoreductase activity"/>
    <property type="evidence" value="ECO:0007669"/>
    <property type="project" value="UniProtKB-KW"/>
</dbReference>
<dbReference type="Pfam" id="PF08240">
    <property type="entry name" value="ADH_N"/>
    <property type="match status" value="1"/>
</dbReference>
<dbReference type="InterPro" id="IPR050129">
    <property type="entry name" value="Zn_alcohol_dh"/>
</dbReference>
<gene>
    <name evidence="7" type="ORF">CLV30_11963</name>
</gene>
<comment type="cofactor">
    <cofactor evidence="1 5">
        <name>Zn(2+)</name>
        <dbReference type="ChEBI" id="CHEBI:29105"/>
    </cofactor>
</comment>
<dbReference type="SMART" id="SM00829">
    <property type="entry name" value="PKS_ER"/>
    <property type="match status" value="1"/>
</dbReference>
<evidence type="ECO:0000313" key="7">
    <source>
        <dbReference type="EMBL" id="PSK98680.1"/>
    </source>
</evidence>
<name>A0A2P8DNA5_9ACTN</name>
<dbReference type="SUPFAM" id="SSF50129">
    <property type="entry name" value="GroES-like"/>
    <property type="match status" value="1"/>
</dbReference>
<dbReference type="InterPro" id="IPR011032">
    <property type="entry name" value="GroES-like_sf"/>
</dbReference>